<evidence type="ECO:0008006" key="3">
    <source>
        <dbReference type="Google" id="ProtNLM"/>
    </source>
</evidence>
<keyword evidence="2" id="KW-1185">Reference proteome</keyword>
<dbReference type="Proteomes" id="UP000662857">
    <property type="component" value="Chromosome"/>
</dbReference>
<protein>
    <recommendedName>
        <fullName evidence="3">Rhamnosyl O-methyltransferase</fullName>
    </recommendedName>
</protein>
<name>A0A895YQI7_9ACTN</name>
<dbReference type="GO" id="GO:0008168">
    <property type="term" value="F:methyltransferase activity"/>
    <property type="evidence" value="ECO:0007669"/>
    <property type="project" value="InterPro"/>
</dbReference>
<organism evidence="1 2">
    <name type="scientific">Natronosporangium hydrolyticum</name>
    <dbReference type="NCBI Taxonomy" id="2811111"/>
    <lineage>
        <taxon>Bacteria</taxon>
        <taxon>Bacillati</taxon>
        <taxon>Actinomycetota</taxon>
        <taxon>Actinomycetes</taxon>
        <taxon>Micromonosporales</taxon>
        <taxon>Micromonosporaceae</taxon>
        <taxon>Natronosporangium</taxon>
    </lineage>
</organism>
<evidence type="ECO:0000313" key="2">
    <source>
        <dbReference type="Proteomes" id="UP000662857"/>
    </source>
</evidence>
<dbReference type="InterPro" id="IPR007072">
    <property type="entry name" value="RNMT_CmcI"/>
</dbReference>
<accession>A0A895YQI7</accession>
<dbReference type="InterPro" id="IPR029063">
    <property type="entry name" value="SAM-dependent_MTases_sf"/>
</dbReference>
<dbReference type="AlphaFoldDB" id="A0A895YQI7"/>
<gene>
    <name evidence="1" type="ORF">JQS43_12485</name>
</gene>
<dbReference type="EMBL" id="CP070499">
    <property type="protein sequence ID" value="QSB17006.1"/>
    <property type="molecule type" value="Genomic_DNA"/>
</dbReference>
<dbReference type="Gene3D" id="3.40.50.150">
    <property type="entry name" value="Vaccinia Virus protein VP39"/>
    <property type="match status" value="1"/>
</dbReference>
<proteinExistence type="predicted"/>
<reference evidence="1" key="1">
    <citation type="submission" date="2021-02" db="EMBL/GenBank/DDBJ databases">
        <title>Natrosporangium hydrolyticum gen. nov., sp. nov, a haloalkaliphilic actinobacterium from a soda solonchak soil.</title>
        <authorList>
            <person name="Sorokin D.Y."/>
            <person name="Khijniak T.V."/>
            <person name="Zakharycheva A.P."/>
            <person name="Boueva O.V."/>
            <person name="Ariskina E.V."/>
            <person name="Hahnke R.L."/>
            <person name="Bunk B."/>
            <person name="Sproer C."/>
            <person name="Schumann P."/>
            <person name="Evtushenko L.I."/>
            <person name="Kublanov I.V."/>
        </authorList>
    </citation>
    <scope>NUCLEOTIDE SEQUENCE</scope>
    <source>
        <strain evidence="1">DSM 106523</strain>
    </source>
</reference>
<dbReference type="GO" id="GO:0008610">
    <property type="term" value="P:lipid biosynthetic process"/>
    <property type="evidence" value="ECO:0007669"/>
    <property type="project" value="InterPro"/>
</dbReference>
<dbReference type="SUPFAM" id="SSF53335">
    <property type="entry name" value="S-adenosyl-L-methionine-dependent methyltransferases"/>
    <property type="match status" value="1"/>
</dbReference>
<dbReference type="KEGG" id="nhy:JQS43_12485"/>
<sequence>MWRGRQGSEDARQPGSLYGNVIAALTAAAASAATERARGYYRDLLERTVRAGTLDHPARYTPARQRVGARSYLRRQVSVDTYACSQGVAEPLRWRGRRLLKGVWDLAIYGQLLQELRPRTIVELGAGPGASALWFADQAIGLGIDCHVVSLDRSPPPAVRGRPSVTYQYCDLEGDLAMLVAALRRRPAATPLLVVEDAHVAIPAVLSCVDAELDRGDYLVIEDSEGKQAELVAFLEKAQRDYYVDNMLCDRFGVNAASAMNSIFMVGPPER</sequence>
<dbReference type="Pfam" id="PF04989">
    <property type="entry name" value="RMNT_CmcI"/>
    <property type="match status" value="1"/>
</dbReference>
<evidence type="ECO:0000313" key="1">
    <source>
        <dbReference type="EMBL" id="QSB17006.1"/>
    </source>
</evidence>
<dbReference type="RefSeq" id="WP_239679252.1">
    <property type="nucleotide sequence ID" value="NZ_CP070499.1"/>
</dbReference>